<proteinExistence type="predicted"/>
<dbReference type="GO" id="GO:0030198">
    <property type="term" value="P:extracellular matrix organization"/>
    <property type="evidence" value="ECO:0007669"/>
    <property type="project" value="TreeGrafter"/>
</dbReference>
<sequence>MALGRPGTRGEKGERGEQGQKGEMGPPGKTGPEGGFGPLGSRGPRGMTVQGRMGPPGQRGEKGDVGKPGSQVSLGDKLMGYQVLLDPKAMRETQVPREQEAWKATWAALGPMALGGFRECLAFQDLLENEDHWGQWVLLVSLGAKGEPQSLATIYQLVTQACEQLVHEEILKLDSFINDMSRKAVPFEEPVGPQGEPGIPGAKGPPGSRGSQGRMGPRGEPGKPGYPGEQGRKGLPGEKGSPGANVQGPQGSKGLPALINVEVCVWTGPRGESKPVATGPRGKDGIAGAPGPAGAAGQPGEMGPPGVCDNSSGCNTRGDLAEEPYFGYQP</sequence>
<dbReference type="AlphaFoldDB" id="A0A0P7V4Y6"/>
<dbReference type="GO" id="GO:0005615">
    <property type="term" value="C:extracellular space"/>
    <property type="evidence" value="ECO:0007669"/>
    <property type="project" value="TreeGrafter"/>
</dbReference>
<dbReference type="Proteomes" id="UP000034805">
    <property type="component" value="Unassembled WGS sequence"/>
</dbReference>
<comment type="caution">
    <text evidence="2">The sequence shown here is derived from an EMBL/GenBank/DDBJ whole genome shotgun (WGS) entry which is preliminary data.</text>
</comment>
<evidence type="ECO:0000313" key="3">
    <source>
        <dbReference type="Proteomes" id="UP000034805"/>
    </source>
</evidence>
<name>A0A0P7V4Y6_SCLFO</name>
<evidence type="ECO:0000313" key="2">
    <source>
        <dbReference type="EMBL" id="KPP68070.1"/>
    </source>
</evidence>
<dbReference type="Pfam" id="PF01391">
    <property type="entry name" value="Collagen"/>
    <property type="match status" value="1"/>
</dbReference>
<dbReference type="EMBL" id="JARO02004690">
    <property type="protein sequence ID" value="KPP68070.1"/>
    <property type="molecule type" value="Genomic_DNA"/>
</dbReference>
<organism evidence="2 3">
    <name type="scientific">Scleropages formosus</name>
    <name type="common">Asian bonytongue</name>
    <name type="synonym">Osteoglossum formosum</name>
    <dbReference type="NCBI Taxonomy" id="113540"/>
    <lineage>
        <taxon>Eukaryota</taxon>
        <taxon>Metazoa</taxon>
        <taxon>Chordata</taxon>
        <taxon>Craniata</taxon>
        <taxon>Vertebrata</taxon>
        <taxon>Euteleostomi</taxon>
        <taxon>Actinopterygii</taxon>
        <taxon>Neopterygii</taxon>
        <taxon>Teleostei</taxon>
        <taxon>Osteoglossocephala</taxon>
        <taxon>Osteoglossomorpha</taxon>
        <taxon>Osteoglossiformes</taxon>
        <taxon>Osteoglossidae</taxon>
        <taxon>Scleropages</taxon>
    </lineage>
</organism>
<dbReference type="PANTHER" id="PTHR24023">
    <property type="entry name" value="COLLAGEN ALPHA"/>
    <property type="match status" value="1"/>
</dbReference>
<gene>
    <name evidence="2" type="ORF">Z043_113280</name>
</gene>
<dbReference type="InterPro" id="IPR008160">
    <property type="entry name" value="Collagen"/>
</dbReference>
<protein>
    <recommendedName>
        <fullName evidence="4">Collagen alpha-1(IX) chain-like</fullName>
    </recommendedName>
</protein>
<dbReference type="InterPro" id="IPR050149">
    <property type="entry name" value="Collagen_superfamily"/>
</dbReference>
<evidence type="ECO:0000256" key="1">
    <source>
        <dbReference type="SAM" id="MobiDB-lite"/>
    </source>
</evidence>
<dbReference type="GO" id="GO:0031012">
    <property type="term" value="C:extracellular matrix"/>
    <property type="evidence" value="ECO:0007669"/>
    <property type="project" value="TreeGrafter"/>
</dbReference>
<feature type="region of interest" description="Disordered" evidence="1">
    <location>
        <begin position="269"/>
        <end position="330"/>
    </location>
</feature>
<dbReference type="PANTHER" id="PTHR24023:SF1112">
    <property type="entry name" value="COL_CUTICLE_N DOMAIN-CONTAINING PROTEIN-RELATED"/>
    <property type="match status" value="1"/>
</dbReference>
<evidence type="ECO:0008006" key="4">
    <source>
        <dbReference type="Google" id="ProtNLM"/>
    </source>
</evidence>
<reference evidence="2 3" key="1">
    <citation type="submission" date="2015-08" db="EMBL/GenBank/DDBJ databases">
        <title>The genome of the Asian arowana (Scleropages formosus).</title>
        <authorList>
            <person name="Tan M.H."/>
            <person name="Gan H.M."/>
            <person name="Croft L.J."/>
            <person name="Austin C.M."/>
        </authorList>
    </citation>
    <scope>NUCLEOTIDE SEQUENCE [LARGE SCALE GENOMIC DNA]</scope>
    <source>
        <strain evidence="2">Aro1</strain>
    </source>
</reference>
<feature type="compositionally biased region" description="Basic and acidic residues" evidence="1">
    <location>
        <begin position="8"/>
        <end position="20"/>
    </location>
</feature>
<feature type="region of interest" description="Disordered" evidence="1">
    <location>
        <begin position="186"/>
        <end position="254"/>
    </location>
</feature>
<accession>A0A0P7V4Y6</accession>
<feature type="region of interest" description="Disordered" evidence="1">
    <location>
        <begin position="1"/>
        <end position="72"/>
    </location>
</feature>
<feature type="compositionally biased region" description="Gly residues" evidence="1">
    <location>
        <begin position="31"/>
        <end position="40"/>
    </location>
</feature>
<dbReference type="GO" id="GO:0030020">
    <property type="term" value="F:extracellular matrix structural constituent conferring tensile strength"/>
    <property type="evidence" value="ECO:0007669"/>
    <property type="project" value="TreeGrafter"/>
</dbReference>
<feature type="compositionally biased region" description="Low complexity" evidence="1">
    <location>
        <begin position="286"/>
        <end position="306"/>
    </location>
</feature>